<dbReference type="PROSITE" id="PS51318">
    <property type="entry name" value="TAT"/>
    <property type="match status" value="1"/>
</dbReference>
<evidence type="ECO:0000259" key="4">
    <source>
        <dbReference type="Pfam" id="PF07732"/>
    </source>
</evidence>
<dbReference type="GO" id="GO:0016491">
    <property type="term" value="F:oxidoreductase activity"/>
    <property type="evidence" value="ECO:0007669"/>
    <property type="project" value="UniProtKB-KW"/>
</dbReference>
<dbReference type="PANTHER" id="PTHR11709:SF394">
    <property type="entry name" value="FI03373P-RELATED"/>
    <property type="match status" value="1"/>
</dbReference>
<reference evidence="5" key="1">
    <citation type="journal article" date="2021" name="Polymers (Basel)">
        <title>Highly Stretchable Bacterial Cellulose Produced by Komagataeibacter hansenii SI1.</title>
        <authorList>
            <person name="Cielecka I."/>
            <person name="Ryngajllo M."/>
            <person name="Maniukiewicz W."/>
            <person name="Bielecki S."/>
        </authorList>
    </citation>
    <scope>NUCLEOTIDE SEQUENCE</scope>
    <source>
        <strain evidence="5">SI1</strain>
    </source>
</reference>
<name>A0AAW5EX81_NOVHA</name>
<dbReference type="GO" id="GO:0005507">
    <property type="term" value="F:copper ion binding"/>
    <property type="evidence" value="ECO:0007669"/>
    <property type="project" value="InterPro"/>
</dbReference>
<dbReference type="RefSeq" id="WP_247068021.1">
    <property type="nucleotide sequence ID" value="NZ_JAIBCX010000152.1"/>
</dbReference>
<comment type="caution">
    <text evidence="5">The sequence shown here is derived from an EMBL/GenBank/DDBJ whole genome shotgun (WGS) entry which is preliminary data.</text>
</comment>
<evidence type="ECO:0000256" key="3">
    <source>
        <dbReference type="ARBA" id="ARBA00023008"/>
    </source>
</evidence>
<feature type="non-terminal residue" evidence="5">
    <location>
        <position position="143"/>
    </location>
</feature>
<keyword evidence="1" id="KW-0479">Metal-binding</keyword>
<dbReference type="Proteomes" id="UP001202887">
    <property type="component" value="Unassembled WGS sequence"/>
</dbReference>
<dbReference type="InterPro" id="IPR011707">
    <property type="entry name" value="Cu-oxidase-like_N"/>
</dbReference>
<dbReference type="AlphaFoldDB" id="A0AAW5EX81"/>
<protein>
    <submittedName>
        <fullName evidence="5">Multicopper oxidase domain-containing protein</fullName>
    </submittedName>
</protein>
<proteinExistence type="predicted"/>
<organism evidence="5 6">
    <name type="scientific">Novacetimonas hansenii</name>
    <name type="common">Komagataeibacter hansenii</name>
    <dbReference type="NCBI Taxonomy" id="436"/>
    <lineage>
        <taxon>Bacteria</taxon>
        <taxon>Pseudomonadati</taxon>
        <taxon>Pseudomonadota</taxon>
        <taxon>Alphaproteobacteria</taxon>
        <taxon>Acetobacterales</taxon>
        <taxon>Acetobacteraceae</taxon>
        <taxon>Novacetimonas</taxon>
    </lineage>
</organism>
<feature type="domain" description="Plastocyanin-like" evidence="4">
    <location>
        <begin position="58"/>
        <end position="143"/>
    </location>
</feature>
<dbReference type="SUPFAM" id="SSF49503">
    <property type="entry name" value="Cupredoxins"/>
    <property type="match status" value="1"/>
</dbReference>
<keyword evidence="3" id="KW-0186">Copper</keyword>
<accession>A0AAW5EX81</accession>
<evidence type="ECO:0000256" key="1">
    <source>
        <dbReference type="ARBA" id="ARBA00022723"/>
    </source>
</evidence>
<reference evidence="5" key="2">
    <citation type="submission" date="2022-03" db="EMBL/GenBank/DDBJ databases">
        <authorList>
            <person name="Ryngajllo M."/>
            <person name="Jacek P."/>
            <person name="Kubiak K."/>
        </authorList>
    </citation>
    <scope>NUCLEOTIDE SEQUENCE</scope>
    <source>
        <strain evidence="5">SI1</strain>
    </source>
</reference>
<dbReference type="PANTHER" id="PTHR11709">
    <property type="entry name" value="MULTI-COPPER OXIDASE"/>
    <property type="match status" value="1"/>
</dbReference>
<gene>
    <name evidence="5" type="ORF">K1W68_16165</name>
</gene>
<dbReference type="EMBL" id="JAIBCX010000152">
    <property type="protein sequence ID" value="MCJ8355498.1"/>
    <property type="molecule type" value="Genomic_DNA"/>
</dbReference>
<dbReference type="Pfam" id="PF07732">
    <property type="entry name" value="Cu-oxidase_3"/>
    <property type="match status" value="1"/>
</dbReference>
<dbReference type="Gene3D" id="2.60.40.420">
    <property type="entry name" value="Cupredoxins - blue copper proteins"/>
    <property type="match status" value="1"/>
</dbReference>
<dbReference type="InterPro" id="IPR045087">
    <property type="entry name" value="Cu-oxidase_fam"/>
</dbReference>
<sequence>MHIPSRKRGGLTRRRFVTGLGAGGLVSALPRSSHAGTMAAGIPPATSCATWNLSVGRNRIEIDRKVLHAPCIGGSVPAPILRWREGDTVAINVTNTLRDEDTSLHWHGIRLPANMDGVPGLSFTGIPPGETFTYRFPVRQSGT</sequence>
<dbReference type="InterPro" id="IPR006311">
    <property type="entry name" value="TAT_signal"/>
</dbReference>
<dbReference type="InterPro" id="IPR008972">
    <property type="entry name" value="Cupredoxin"/>
</dbReference>
<evidence type="ECO:0000256" key="2">
    <source>
        <dbReference type="ARBA" id="ARBA00023002"/>
    </source>
</evidence>
<evidence type="ECO:0000313" key="6">
    <source>
        <dbReference type="Proteomes" id="UP001202887"/>
    </source>
</evidence>
<evidence type="ECO:0000313" key="5">
    <source>
        <dbReference type="EMBL" id="MCJ8355498.1"/>
    </source>
</evidence>
<keyword evidence="2" id="KW-0560">Oxidoreductase</keyword>